<evidence type="ECO:0000313" key="11">
    <source>
        <dbReference type="Proteomes" id="UP000886885"/>
    </source>
</evidence>
<keyword evidence="8 9" id="KW-0472">Membrane</keyword>
<keyword evidence="3 9" id="KW-0812">Transmembrane</keyword>
<evidence type="ECO:0000256" key="5">
    <source>
        <dbReference type="ARBA" id="ARBA00022927"/>
    </source>
</evidence>
<dbReference type="PANTHER" id="PTHR32409">
    <property type="entry name" value="MITOCHONDRIAL IMPORT RECEPTOR SUBUNIT TOM20-1-RELATED"/>
    <property type="match status" value="1"/>
</dbReference>
<keyword evidence="7" id="KW-0496">Mitochondrion</keyword>
<evidence type="ECO:0000256" key="8">
    <source>
        <dbReference type="ARBA" id="ARBA00023136"/>
    </source>
</evidence>
<evidence type="ECO:0000256" key="1">
    <source>
        <dbReference type="ARBA" id="ARBA00004572"/>
    </source>
</evidence>
<keyword evidence="4" id="KW-1000">Mitochondrion outer membrane</keyword>
<dbReference type="GO" id="GO:0045040">
    <property type="term" value="P:protein insertion into mitochondrial outer membrane"/>
    <property type="evidence" value="ECO:0007669"/>
    <property type="project" value="InterPro"/>
</dbReference>
<keyword evidence="5" id="KW-0653">Protein transport</keyword>
<evidence type="ECO:0000256" key="2">
    <source>
        <dbReference type="ARBA" id="ARBA00022448"/>
    </source>
</evidence>
<dbReference type="GO" id="GO:0015031">
    <property type="term" value="P:protein transport"/>
    <property type="evidence" value="ECO:0007669"/>
    <property type="project" value="UniProtKB-KW"/>
</dbReference>
<evidence type="ECO:0000256" key="7">
    <source>
        <dbReference type="ARBA" id="ARBA00023128"/>
    </source>
</evidence>
<dbReference type="OrthoDB" id="1056333at2759"/>
<feature type="transmembrane region" description="Helical" evidence="9">
    <location>
        <begin position="231"/>
        <end position="248"/>
    </location>
</feature>
<keyword evidence="2" id="KW-0813">Transport</keyword>
<accession>A0A8X8AGJ2</accession>
<organism evidence="10 11">
    <name type="scientific">Populus tomentosa</name>
    <name type="common">Chinese white poplar</name>
    <dbReference type="NCBI Taxonomy" id="118781"/>
    <lineage>
        <taxon>Eukaryota</taxon>
        <taxon>Viridiplantae</taxon>
        <taxon>Streptophyta</taxon>
        <taxon>Embryophyta</taxon>
        <taxon>Tracheophyta</taxon>
        <taxon>Spermatophyta</taxon>
        <taxon>Magnoliopsida</taxon>
        <taxon>eudicotyledons</taxon>
        <taxon>Gunneridae</taxon>
        <taxon>Pentapetalae</taxon>
        <taxon>rosids</taxon>
        <taxon>fabids</taxon>
        <taxon>Malpighiales</taxon>
        <taxon>Salicaceae</taxon>
        <taxon>Saliceae</taxon>
        <taxon>Populus</taxon>
    </lineage>
</organism>
<evidence type="ECO:0000256" key="9">
    <source>
        <dbReference type="SAM" id="Phobius"/>
    </source>
</evidence>
<keyword evidence="6 9" id="KW-1133">Transmembrane helix</keyword>
<evidence type="ECO:0000256" key="4">
    <source>
        <dbReference type="ARBA" id="ARBA00022787"/>
    </source>
</evidence>
<dbReference type="PANTHER" id="PTHR32409:SF13">
    <property type="entry name" value="MITOCHONDRIAL IMPORT RECEPTOR SUBUNIT TOM20-2"/>
    <property type="match status" value="1"/>
</dbReference>
<dbReference type="Proteomes" id="UP000886885">
    <property type="component" value="Chromosome 1D"/>
</dbReference>
<gene>
    <name evidence="10" type="ORF">POTOM_004000</name>
</gene>
<protein>
    <submittedName>
        <fullName evidence="10">Uncharacterized protein</fullName>
    </submittedName>
</protein>
<keyword evidence="11" id="KW-1185">Reference proteome</keyword>
<dbReference type="GO" id="GO:0005742">
    <property type="term" value="C:mitochondrial outer membrane translocase complex"/>
    <property type="evidence" value="ECO:0007669"/>
    <property type="project" value="InterPro"/>
</dbReference>
<feature type="transmembrane region" description="Helical" evidence="9">
    <location>
        <begin position="175"/>
        <end position="195"/>
    </location>
</feature>
<reference evidence="10" key="1">
    <citation type="journal article" date="2020" name="bioRxiv">
        <title>Hybrid origin of Populus tomentosa Carr. identified through genome sequencing and phylogenomic analysis.</title>
        <authorList>
            <person name="An X."/>
            <person name="Gao K."/>
            <person name="Chen Z."/>
            <person name="Li J."/>
            <person name="Yang X."/>
            <person name="Yang X."/>
            <person name="Zhou J."/>
            <person name="Guo T."/>
            <person name="Zhao T."/>
            <person name="Huang S."/>
            <person name="Miao D."/>
            <person name="Khan W.U."/>
            <person name="Rao P."/>
            <person name="Ye M."/>
            <person name="Lei B."/>
            <person name="Liao W."/>
            <person name="Wang J."/>
            <person name="Ji L."/>
            <person name="Li Y."/>
            <person name="Guo B."/>
            <person name="Mustafa N.S."/>
            <person name="Li S."/>
            <person name="Yun Q."/>
            <person name="Keller S.R."/>
            <person name="Mao J."/>
            <person name="Zhang R."/>
            <person name="Strauss S.H."/>
        </authorList>
    </citation>
    <scope>NUCLEOTIDE SEQUENCE</scope>
    <source>
        <strain evidence="10">GM15</strain>
        <tissue evidence="10">Leaf</tissue>
    </source>
</reference>
<dbReference type="AlphaFoldDB" id="A0A8X8AGJ2"/>
<dbReference type="Pfam" id="PF06552">
    <property type="entry name" value="TOM20_plant"/>
    <property type="match status" value="2"/>
</dbReference>
<comment type="subcellular location">
    <subcellularLocation>
        <location evidence="1">Mitochondrion outer membrane</location>
        <topology evidence="1">Single-pass membrane protein</topology>
    </subcellularLocation>
</comment>
<proteinExistence type="predicted"/>
<dbReference type="InterPro" id="IPR010547">
    <property type="entry name" value="TOM20_imprt_rcpt"/>
</dbReference>
<evidence type="ECO:0000256" key="6">
    <source>
        <dbReference type="ARBA" id="ARBA00022989"/>
    </source>
</evidence>
<evidence type="ECO:0000256" key="3">
    <source>
        <dbReference type="ARBA" id="ARBA00022692"/>
    </source>
</evidence>
<name>A0A8X8AGJ2_POPTO</name>
<evidence type="ECO:0000313" key="10">
    <source>
        <dbReference type="EMBL" id="KAG6787949.1"/>
    </source>
</evidence>
<dbReference type="EMBL" id="JAAWWB010000002">
    <property type="protein sequence ID" value="KAG6787949.1"/>
    <property type="molecule type" value="Genomic_DNA"/>
</dbReference>
<comment type="caution">
    <text evidence="10">The sequence shown here is derived from an EMBL/GenBank/DDBJ whole genome shotgun (WGS) entry which is preliminary data.</text>
</comment>
<sequence length="257" mass="28614">MEFSQDDFDRLLMFEHARKTAEATYARDPLDATNLTKWGEALLELSQFQTVAEAKKMINDAISKLEEALMLNPTSNAMWSIGNANTSYAFLTPDLDEAKSYFDKAANYFQQAVDEDPNNELYRKSLEVCAKAPELHTEIHKHSSSQQIMGGGGSTASSNAKCIGVTYAYGGRMSLISLIQMLGWSIKFFSLWILVVDGYLKFNMMQGFGSGSDGWEWGSKKKTNSDLKYDIFGWIILAVGIVAWVGMAKSNVPPPPR</sequence>